<protein>
    <recommendedName>
        <fullName evidence="4">SusD/RagB family nutrient-binding outer membrane lipoprotein</fullName>
    </recommendedName>
</protein>
<evidence type="ECO:0000313" key="3">
    <source>
        <dbReference type="Proteomes" id="UP000770785"/>
    </source>
</evidence>
<keyword evidence="3" id="KW-1185">Reference proteome</keyword>
<gene>
    <name evidence="2" type="ORF">GGR27_002962</name>
</gene>
<evidence type="ECO:0000313" key="2">
    <source>
        <dbReference type="EMBL" id="NJC27445.1"/>
    </source>
</evidence>
<feature type="signal peptide" evidence="1">
    <location>
        <begin position="1"/>
        <end position="26"/>
    </location>
</feature>
<dbReference type="Gene3D" id="1.25.40.390">
    <property type="match status" value="1"/>
</dbReference>
<comment type="caution">
    <text evidence="2">The sequence shown here is derived from an EMBL/GenBank/DDBJ whole genome shotgun (WGS) entry which is preliminary data.</text>
</comment>
<dbReference type="Pfam" id="PF12771">
    <property type="entry name" value="SusD-like_2"/>
    <property type="match status" value="2"/>
</dbReference>
<reference evidence="2 3" key="1">
    <citation type="submission" date="2020-03" db="EMBL/GenBank/DDBJ databases">
        <title>Genomic Encyclopedia of Type Strains, Phase IV (KMG-IV): sequencing the most valuable type-strain genomes for metagenomic binning, comparative biology and taxonomic classification.</title>
        <authorList>
            <person name="Goeker M."/>
        </authorList>
    </citation>
    <scope>NUCLEOTIDE SEQUENCE [LARGE SCALE GENOMIC DNA]</scope>
    <source>
        <strain evidence="2 3">DSM 105096</strain>
    </source>
</reference>
<sequence>MNISINKYLLALCAGFFLFASCETFLGDDDFNVNPNKPVEVTVSAQLPEIGIQIADLYGGAFSRFNCMLVQQVEGVERQWSAFNQYTGLTPVRFDAAWSNTYENILIESRIARGKSVEGGFNHYEAVFNVLESFMLLTATDVWDDMPYTEATGGLDNLSPVFDSQESIYAASLALIDRSITLLEGDGGPIVPGGDDVYYGGSATQWAKAARALRARTILKQGDLDGAAALASSSFESAADNLAFQYPDANNPGQWSRFNRDRTGDLEFHPQFGDLLTSLDDTMRLNVLNPTFNPSHPYLIAAFNQELITYREMQFIIAEASLDADDDDDDSGYEAYLNGIRASFDRLGLSEDDYDNYVGQDNIGVGADNLTLENVMTQKYIALYLQPEAYSDWRRTDIPNLEPTNGNIIPVRWHYSQDEYLFNTNAPNENDVNIYTDNVGWDN</sequence>
<organism evidence="2 3">
    <name type="scientific">Neolewinella antarctica</name>
    <dbReference type="NCBI Taxonomy" id="442734"/>
    <lineage>
        <taxon>Bacteria</taxon>
        <taxon>Pseudomonadati</taxon>
        <taxon>Bacteroidota</taxon>
        <taxon>Saprospiria</taxon>
        <taxon>Saprospirales</taxon>
        <taxon>Lewinellaceae</taxon>
        <taxon>Neolewinella</taxon>
    </lineage>
</organism>
<dbReference type="InterPro" id="IPR011990">
    <property type="entry name" value="TPR-like_helical_dom_sf"/>
</dbReference>
<evidence type="ECO:0008006" key="4">
    <source>
        <dbReference type="Google" id="ProtNLM"/>
    </source>
</evidence>
<proteinExistence type="predicted"/>
<dbReference type="InterPro" id="IPR041662">
    <property type="entry name" value="SusD-like_2"/>
</dbReference>
<dbReference type="EMBL" id="JAATJH010000005">
    <property type="protein sequence ID" value="NJC27445.1"/>
    <property type="molecule type" value="Genomic_DNA"/>
</dbReference>
<keyword evidence="1" id="KW-0732">Signal</keyword>
<dbReference type="PROSITE" id="PS51257">
    <property type="entry name" value="PROKAR_LIPOPROTEIN"/>
    <property type="match status" value="1"/>
</dbReference>
<dbReference type="RefSeq" id="WP_168038562.1">
    <property type="nucleotide sequence ID" value="NZ_JAATJH010000005.1"/>
</dbReference>
<name>A0ABX0XDR9_9BACT</name>
<feature type="chain" id="PRO_5046993626" description="SusD/RagB family nutrient-binding outer membrane lipoprotein" evidence="1">
    <location>
        <begin position="27"/>
        <end position="443"/>
    </location>
</feature>
<evidence type="ECO:0000256" key="1">
    <source>
        <dbReference type="SAM" id="SignalP"/>
    </source>
</evidence>
<dbReference type="Proteomes" id="UP000770785">
    <property type="component" value="Unassembled WGS sequence"/>
</dbReference>
<accession>A0ABX0XDR9</accession>
<dbReference type="SUPFAM" id="SSF48452">
    <property type="entry name" value="TPR-like"/>
    <property type="match status" value="1"/>
</dbReference>